<accession>A0A7W7RX32</accession>
<evidence type="ECO:0000256" key="1">
    <source>
        <dbReference type="SAM" id="MobiDB-lite"/>
    </source>
</evidence>
<reference evidence="2 3" key="1">
    <citation type="submission" date="2020-08" db="EMBL/GenBank/DDBJ databases">
        <title>Sequencing the genomes of 1000 actinobacteria strains.</title>
        <authorList>
            <person name="Klenk H.-P."/>
        </authorList>
    </citation>
    <scope>NUCLEOTIDE SEQUENCE [LARGE SCALE GENOMIC DNA]</scope>
    <source>
        <strain evidence="2 3">DSM 43023</strain>
    </source>
</reference>
<evidence type="ECO:0000313" key="2">
    <source>
        <dbReference type="EMBL" id="MBB4939755.1"/>
    </source>
</evidence>
<feature type="compositionally biased region" description="Basic and acidic residues" evidence="1">
    <location>
        <begin position="59"/>
        <end position="69"/>
    </location>
</feature>
<feature type="compositionally biased region" description="Pro residues" evidence="1">
    <location>
        <begin position="73"/>
        <end position="85"/>
    </location>
</feature>
<comment type="caution">
    <text evidence="2">The sequence shown here is derived from an EMBL/GenBank/DDBJ whole genome shotgun (WGS) entry which is preliminary data.</text>
</comment>
<gene>
    <name evidence="2" type="ORF">FHR32_004060</name>
</gene>
<feature type="region of interest" description="Disordered" evidence="1">
    <location>
        <begin position="59"/>
        <end position="85"/>
    </location>
</feature>
<protein>
    <submittedName>
        <fullName evidence="2">Uncharacterized protein</fullName>
    </submittedName>
</protein>
<dbReference type="EMBL" id="JACHJU010000001">
    <property type="protein sequence ID" value="MBB4939755.1"/>
    <property type="molecule type" value="Genomic_DNA"/>
</dbReference>
<dbReference type="RefSeq" id="WP_184755678.1">
    <property type="nucleotide sequence ID" value="NZ_BAABEK010000016.1"/>
</dbReference>
<organism evidence="2 3">
    <name type="scientific">Streptosporangium album</name>
    <dbReference type="NCBI Taxonomy" id="47479"/>
    <lineage>
        <taxon>Bacteria</taxon>
        <taxon>Bacillati</taxon>
        <taxon>Actinomycetota</taxon>
        <taxon>Actinomycetes</taxon>
        <taxon>Streptosporangiales</taxon>
        <taxon>Streptosporangiaceae</taxon>
        <taxon>Streptosporangium</taxon>
    </lineage>
</organism>
<dbReference type="Proteomes" id="UP000534286">
    <property type="component" value="Unassembled WGS sequence"/>
</dbReference>
<name>A0A7W7RX32_9ACTN</name>
<evidence type="ECO:0000313" key="3">
    <source>
        <dbReference type="Proteomes" id="UP000534286"/>
    </source>
</evidence>
<keyword evidence="3" id="KW-1185">Reference proteome</keyword>
<sequence>MLTSALAGGVASTDGPLRAQPDLTPAKIQATASAPSSLESTPVIASAVSVSNRECETGCERAAVDRQDSAVDAPPPPDTCGPGGP</sequence>
<proteinExistence type="predicted"/>
<feature type="compositionally biased region" description="Polar residues" evidence="1">
    <location>
        <begin position="30"/>
        <end position="40"/>
    </location>
</feature>
<dbReference type="AlphaFoldDB" id="A0A7W7RX32"/>
<feature type="region of interest" description="Disordered" evidence="1">
    <location>
        <begin position="1"/>
        <end position="41"/>
    </location>
</feature>